<proteinExistence type="predicted"/>
<feature type="domain" description="N-acetyltransferase" evidence="1">
    <location>
        <begin position="6"/>
        <end position="145"/>
    </location>
</feature>
<dbReference type="Pfam" id="PF00583">
    <property type="entry name" value="Acetyltransf_1"/>
    <property type="match status" value="1"/>
</dbReference>
<dbReference type="CDD" id="cd04301">
    <property type="entry name" value="NAT_SF"/>
    <property type="match status" value="1"/>
</dbReference>
<dbReference type="Gene3D" id="3.40.630.30">
    <property type="match status" value="1"/>
</dbReference>
<evidence type="ECO:0000313" key="3">
    <source>
        <dbReference type="Proteomes" id="UP000316626"/>
    </source>
</evidence>
<keyword evidence="2" id="KW-0808">Transferase</keyword>
<dbReference type="RefSeq" id="WP_142643274.1">
    <property type="nucleotide sequence ID" value="NZ_VDGI01000016.1"/>
</dbReference>
<comment type="caution">
    <text evidence="2">The sequence shown here is derived from an EMBL/GenBank/DDBJ whole genome shotgun (WGS) entry which is preliminary data.</text>
</comment>
<evidence type="ECO:0000259" key="1">
    <source>
        <dbReference type="PROSITE" id="PS51186"/>
    </source>
</evidence>
<sequence length="145" mass="17164">MKNTTEKILELTTIEQWKKAFPIMKQLRTDLEEETYLALLNEMRKDGYRLFALISGDNIVSLAGLSFRVNFYSKRHVFIYDLVTDASSRSYGYGETLLNYIHQWSKENGAEYVALESGVQRIDAHRFYEEKLSYDKWCYSFRKTL</sequence>
<dbReference type="OrthoDB" id="9805924at2"/>
<evidence type="ECO:0000313" key="2">
    <source>
        <dbReference type="EMBL" id="TQR19163.1"/>
    </source>
</evidence>
<gene>
    <name evidence="2" type="ORF">FG384_14250</name>
</gene>
<dbReference type="InterPro" id="IPR016181">
    <property type="entry name" value="Acyl_CoA_acyltransferase"/>
</dbReference>
<organism evidence="2 3">
    <name type="scientific">Psychrobacillus vulpis</name>
    <dbReference type="NCBI Taxonomy" id="2325572"/>
    <lineage>
        <taxon>Bacteria</taxon>
        <taxon>Bacillati</taxon>
        <taxon>Bacillota</taxon>
        <taxon>Bacilli</taxon>
        <taxon>Bacillales</taxon>
        <taxon>Bacillaceae</taxon>
        <taxon>Psychrobacillus</taxon>
    </lineage>
</organism>
<dbReference type="Proteomes" id="UP000316626">
    <property type="component" value="Unassembled WGS sequence"/>
</dbReference>
<dbReference type="PROSITE" id="PS51186">
    <property type="entry name" value="GNAT"/>
    <property type="match status" value="1"/>
</dbReference>
<protein>
    <submittedName>
        <fullName evidence="2">GNAT family N-acetyltransferase</fullName>
    </submittedName>
</protein>
<dbReference type="InterPro" id="IPR000182">
    <property type="entry name" value="GNAT_dom"/>
</dbReference>
<dbReference type="SUPFAM" id="SSF55729">
    <property type="entry name" value="Acyl-CoA N-acyltransferases (Nat)"/>
    <property type="match status" value="1"/>
</dbReference>
<name>A0A544TNX3_9BACI</name>
<dbReference type="AlphaFoldDB" id="A0A544TNX3"/>
<keyword evidence="3" id="KW-1185">Reference proteome</keyword>
<reference evidence="2 3" key="1">
    <citation type="submission" date="2019-06" db="EMBL/GenBank/DDBJ databases">
        <title>Psychrobacillus vulpis sp. nov., a new species isolated from feces of a red fox that inhabits in The Tablas de Daimiel Natural Park, Albacete, Spain.</title>
        <authorList>
            <person name="Rodriguez M."/>
            <person name="Reina J.C."/>
            <person name="Bejar V."/>
            <person name="Llamas I."/>
        </authorList>
    </citation>
    <scope>NUCLEOTIDE SEQUENCE [LARGE SCALE GENOMIC DNA]</scope>
    <source>
        <strain evidence="2 3">Z8</strain>
    </source>
</reference>
<accession>A0A544TNX3</accession>
<dbReference type="EMBL" id="VDGI01000016">
    <property type="protein sequence ID" value="TQR19163.1"/>
    <property type="molecule type" value="Genomic_DNA"/>
</dbReference>
<dbReference type="GO" id="GO:0016747">
    <property type="term" value="F:acyltransferase activity, transferring groups other than amino-acyl groups"/>
    <property type="evidence" value="ECO:0007669"/>
    <property type="project" value="InterPro"/>
</dbReference>